<keyword evidence="1" id="KW-0479">Metal-binding</keyword>
<keyword evidence="3" id="KW-1185">Reference proteome</keyword>
<dbReference type="RefSeq" id="WP_324717068.1">
    <property type="nucleotide sequence ID" value="NZ_CP141615.1"/>
</dbReference>
<comment type="similarity">
    <text evidence="1">Belongs to the HAD-like hydrolase superfamily. NagD family.</text>
</comment>
<dbReference type="InterPro" id="IPR036412">
    <property type="entry name" value="HAD-like_sf"/>
</dbReference>
<dbReference type="PANTHER" id="PTHR19288:SF46">
    <property type="entry name" value="HALOACID DEHALOGENASE-LIKE HYDROLASE DOMAIN-CONTAINING PROTEIN 2"/>
    <property type="match status" value="1"/>
</dbReference>
<dbReference type="PANTHER" id="PTHR19288">
    <property type="entry name" value="4-NITROPHENYLPHOSPHATASE-RELATED"/>
    <property type="match status" value="1"/>
</dbReference>
<accession>A0ABZ1BYJ4</accession>
<dbReference type="Proteomes" id="UP001332192">
    <property type="component" value="Chromosome"/>
</dbReference>
<evidence type="ECO:0000256" key="1">
    <source>
        <dbReference type="PIRNR" id="PIRNR000915"/>
    </source>
</evidence>
<dbReference type="Pfam" id="PF13344">
    <property type="entry name" value="Hydrolase_6"/>
    <property type="match status" value="1"/>
</dbReference>
<organism evidence="2 3">
    <name type="scientific">Carboxydichorda subterranea</name>
    <dbReference type="NCBI Taxonomy" id="3109565"/>
    <lineage>
        <taxon>Bacteria</taxon>
        <taxon>Bacillati</taxon>
        <taxon>Bacillota</taxon>
        <taxon>Limnochordia</taxon>
        <taxon>Limnochordales</taxon>
        <taxon>Geochordaceae</taxon>
        <taxon>Carboxydichorda</taxon>
    </lineage>
</organism>
<proteinExistence type="inferred from homology"/>
<protein>
    <recommendedName>
        <fullName evidence="1">Acid sugar phosphatase</fullName>
        <ecNumber evidence="1">3.1.3.-</ecNumber>
    </recommendedName>
</protein>
<evidence type="ECO:0000313" key="2">
    <source>
        <dbReference type="EMBL" id="WRP17798.1"/>
    </source>
</evidence>
<dbReference type="SUPFAM" id="SSF56784">
    <property type="entry name" value="HAD-like"/>
    <property type="match status" value="1"/>
</dbReference>
<evidence type="ECO:0000313" key="3">
    <source>
        <dbReference type="Proteomes" id="UP001332192"/>
    </source>
</evidence>
<dbReference type="PIRSF" id="PIRSF000915">
    <property type="entry name" value="PGP-type_phosphatase"/>
    <property type="match status" value="1"/>
</dbReference>
<dbReference type="InterPro" id="IPR006357">
    <property type="entry name" value="HAD-SF_hydro_IIA"/>
</dbReference>
<dbReference type="NCBIfam" id="TIGR01460">
    <property type="entry name" value="HAD-SF-IIA"/>
    <property type="match status" value="1"/>
</dbReference>
<sequence length="272" mass="28527">MAAPAWIVDLDGVVWRQGEAIPGAARFFEAVRARGQAAVVVSNNSAPTVETYLEQLRAIGIPLERHQVVSSGMAAARYLVDQGIREGVLAVGEAGLFQALREAGIEALPAGQPVGMPSVRLQAVVVGIDRSFTYAKLEAACRAIRAGSRFVATNPDLTVPARDGGVVPGCGALVAAVAACSGMRPVVVGKPERPILELALARLGVREGEDRSHVVVVGDRLDTDVTFARRGGLTSALVLTGITRREDLDRSEIRPDYVFEDLGALAEALAGG</sequence>
<comment type="cofactor">
    <cofactor evidence="1">
        <name>Mg(2+)</name>
        <dbReference type="ChEBI" id="CHEBI:18420"/>
    </cofactor>
</comment>
<comment type="function">
    <text evidence="1">Catalyzes the dephosphorylation of 2-6 carbon acid sugars in vitro.</text>
</comment>
<reference evidence="2 3" key="1">
    <citation type="journal article" date="2024" name="Front. Microbiol.">
        <title>Novel thermophilic genera Geochorda gen. nov. and Carboxydochorda gen. nov. from the deep terrestrial subsurface reveal the ecophysiological diversity in the class Limnochordia.</title>
        <authorList>
            <person name="Karnachuk O.V."/>
            <person name="Lukina A.P."/>
            <person name="Avakyan M.R."/>
            <person name="Kadnikov V.V."/>
            <person name="Begmatov S."/>
            <person name="Beletsky A.V."/>
            <person name="Vlasova K.G."/>
            <person name="Novikov A.A."/>
            <person name="Shcherbakova V.A."/>
            <person name="Mardanov A.V."/>
            <person name="Ravin N.V."/>
        </authorList>
    </citation>
    <scope>NUCLEOTIDE SEQUENCE [LARGE SCALE GENOMIC DNA]</scope>
    <source>
        <strain evidence="2 3">L945</strain>
    </source>
</reference>
<gene>
    <name evidence="2" type="ORF">U7230_01955</name>
</gene>
<dbReference type="Pfam" id="PF13242">
    <property type="entry name" value="Hydrolase_like"/>
    <property type="match status" value="1"/>
</dbReference>
<dbReference type="Gene3D" id="3.40.50.1000">
    <property type="entry name" value="HAD superfamily/HAD-like"/>
    <property type="match status" value="2"/>
</dbReference>
<dbReference type="GO" id="GO:0016787">
    <property type="term" value="F:hydrolase activity"/>
    <property type="evidence" value="ECO:0007669"/>
    <property type="project" value="UniProtKB-KW"/>
</dbReference>
<keyword evidence="2" id="KW-0378">Hydrolase</keyword>
<name>A0ABZ1BYJ4_9FIRM</name>
<dbReference type="EMBL" id="CP141615">
    <property type="protein sequence ID" value="WRP17798.1"/>
    <property type="molecule type" value="Genomic_DNA"/>
</dbReference>
<dbReference type="InterPro" id="IPR023214">
    <property type="entry name" value="HAD_sf"/>
</dbReference>
<dbReference type="EC" id="3.1.3.-" evidence="1"/>
<keyword evidence="1" id="KW-0460">Magnesium</keyword>